<organism evidence="3 4">
    <name type="scientific">Erythroxylum novogranatense</name>
    <dbReference type="NCBI Taxonomy" id="1862640"/>
    <lineage>
        <taxon>Eukaryota</taxon>
        <taxon>Viridiplantae</taxon>
        <taxon>Streptophyta</taxon>
        <taxon>Embryophyta</taxon>
        <taxon>Tracheophyta</taxon>
        <taxon>Spermatophyta</taxon>
        <taxon>Magnoliopsida</taxon>
        <taxon>eudicotyledons</taxon>
        <taxon>Gunneridae</taxon>
        <taxon>Pentapetalae</taxon>
        <taxon>rosids</taxon>
        <taxon>fabids</taxon>
        <taxon>Malpighiales</taxon>
        <taxon>Erythroxylaceae</taxon>
        <taxon>Erythroxylum</taxon>
    </lineage>
</organism>
<dbReference type="CDD" id="cd06257">
    <property type="entry name" value="DnaJ"/>
    <property type="match status" value="1"/>
</dbReference>
<comment type="caution">
    <text evidence="3">The sequence shown here is derived from an EMBL/GenBank/DDBJ whole genome shotgun (WGS) entry which is preliminary data.</text>
</comment>
<feature type="region of interest" description="Disordered" evidence="1">
    <location>
        <begin position="103"/>
        <end position="142"/>
    </location>
</feature>
<dbReference type="PANTHER" id="PTHR45376">
    <property type="entry name" value="CHAPERONE DNAJ-DOMAIN SUPERFAMILY PROTEIN-RELATED"/>
    <property type="match status" value="1"/>
</dbReference>
<dbReference type="PROSITE" id="PS50076">
    <property type="entry name" value="DNAJ_2"/>
    <property type="match status" value="1"/>
</dbReference>
<feature type="compositionally biased region" description="Basic residues" evidence="1">
    <location>
        <begin position="127"/>
        <end position="136"/>
    </location>
</feature>
<dbReference type="AlphaFoldDB" id="A0AAV8TEU5"/>
<feature type="compositionally biased region" description="Basic and acidic residues" evidence="1">
    <location>
        <begin position="103"/>
        <end position="115"/>
    </location>
</feature>
<dbReference type="PANTHER" id="PTHR45376:SF5">
    <property type="entry name" value="CHAPERONE DNAJ-DOMAIN SUPERFAMILY PROTEIN"/>
    <property type="match status" value="1"/>
</dbReference>
<dbReference type="SMART" id="SM00271">
    <property type="entry name" value="DnaJ"/>
    <property type="match status" value="1"/>
</dbReference>
<gene>
    <name evidence="3" type="ORF">K2173_012037</name>
</gene>
<evidence type="ECO:0000256" key="1">
    <source>
        <dbReference type="SAM" id="MobiDB-lite"/>
    </source>
</evidence>
<accession>A0AAV8TEU5</accession>
<reference evidence="3 4" key="1">
    <citation type="submission" date="2021-09" db="EMBL/GenBank/DDBJ databases">
        <title>Genomic insights and catalytic innovation underlie evolution of tropane alkaloids biosynthesis.</title>
        <authorList>
            <person name="Wang Y.-J."/>
            <person name="Tian T."/>
            <person name="Huang J.-P."/>
            <person name="Huang S.-X."/>
        </authorList>
    </citation>
    <scope>NUCLEOTIDE SEQUENCE [LARGE SCALE GENOMIC DNA]</scope>
    <source>
        <strain evidence="3">KIB-2018</strain>
        <tissue evidence="3">Leaf</tissue>
    </source>
</reference>
<dbReference type="Proteomes" id="UP001159364">
    <property type="component" value="Linkage Group LG05"/>
</dbReference>
<feature type="domain" description="J" evidence="2">
    <location>
        <begin position="212"/>
        <end position="273"/>
    </location>
</feature>
<dbReference type="SUPFAM" id="SSF46565">
    <property type="entry name" value="Chaperone J-domain"/>
    <property type="match status" value="1"/>
</dbReference>
<evidence type="ECO:0000259" key="2">
    <source>
        <dbReference type="PROSITE" id="PS50076"/>
    </source>
</evidence>
<sequence>MQIPRWRNALMLKKTLFTPTLSQSTTLTTKTQFASIHSTPLTCQKWKSKWSAYVEGHQRPSKTHMRYAVRQKRADAKRALKNLVFNGGYSRISFQDEDQKWTFDKESPFTGDTKRRAQGSAQGSRKSQPKKKKYKSRRDNFSEDFGEPEKVFQATFGNRWYSWSFNGSGFQESTAGFEWREQASWRNHRSTEWDTSSETESDNESCSVGSTSERTILGLPLNGPLTLDDVKKAFRITALKWHPDKHQGPSQAMAEEKFKVCVNAYKSLCAALS</sequence>
<dbReference type="EMBL" id="JAIWQS010000005">
    <property type="protein sequence ID" value="KAJ8765340.1"/>
    <property type="molecule type" value="Genomic_DNA"/>
</dbReference>
<evidence type="ECO:0000313" key="4">
    <source>
        <dbReference type="Proteomes" id="UP001159364"/>
    </source>
</evidence>
<name>A0AAV8TEU5_9ROSI</name>
<dbReference type="InterPro" id="IPR036869">
    <property type="entry name" value="J_dom_sf"/>
</dbReference>
<dbReference type="Gene3D" id="1.10.287.110">
    <property type="entry name" value="DnaJ domain"/>
    <property type="match status" value="1"/>
</dbReference>
<protein>
    <recommendedName>
        <fullName evidence="2">J domain-containing protein</fullName>
    </recommendedName>
</protein>
<keyword evidence="4" id="KW-1185">Reference proteome</keyword>
<dbReference type="Pfam" id="PF00226">
    <property type="entry name" value="DnaJ"/>
    <property type="match status" value="1"/>
</dbReference>
<feature type="region of interest" description="Disordered" evidence="1">
    <location>
        <begin position="190"/>
        <end position="209"/>
    </location>
</feature>
<evidence type="ECO:0000313" key="3">
    <source>
        <dbReference type="EMBL" id="KAJ8765340.1"/>
    </source>
</evidence>
<proteinExistence type="predicted"/>
<dbReference type="InterPro" id="IPR001623">
    <property type="entry name" value="DnaJ_domain"/>
</dbReference>